<protein>
    <recommendedName>
        <fullName evidence="3">DUF484 family protein</fullName>
    </recommendedName>
</protein>
<accession>Q1H4W9</accession>
<dbReference type="Pfam" id="PF04340">
    <property type="entry name" value="DUF484"/>
    <property type="match status" value="1"/>
</dbReference>
<dbReference type="eggNOG" id="COG3159">
    <property type="taxonomic scope" value="Bacteria"/>
</dbReference>
<dbReference type="Gene3D" id="3.30.450.40">
    <property type="match status" value="1"/>
</dbReference>
<dbReference type="AlphaFoldDB" id="Q1H4W9"/>
<dbReference type="EMBL" id="CP000284">
    <property type="protein sequence ID" value="ABE48468.1"/>
    <property type="molecule type" value="Genomic_DNA"/>
</dbReference>
<dbReference type="InterPro" id="IPR029016">
    <property type="entry name" value="GAF-like_dom_sf"/>
</dbReference>
<dbReference type="SMR" id="Q1H4W9"/>
<sequence>MEAQDHNNEQQVTEYQVMSYLRAHPQFFEHHTGLLAELYLPSPHGQGTVSLAERQQLAQRDRIRVLDAKLAQLMKYGEENDAIGEKVHRLSLGLLATERMEVLVSLLEHSLHEDFQVPYVSLRLWAKPRESGNGSLPIFASVDQELQRWAQGLATPYCGNRPGMPLQGWFGVEARPASFAVMALKAQQVFGVLALASDDDKRFYPDMGTLYLKRISELISAALLRHIIV</sequence>
<evidence type="ECO:0000313" key="1">
    <source>
        <dbReference type="EMBL" id="ABE48468.1"/>
    </source>
</evidence>
<dbReference type="PANTHER" id="PTHR38765:SF1">
    <property type="entry name" value="DUF484 DOMAIN-CONTAINING PROTEIN"/>
    <property type="match status" value="1"/>
</dbReference>
<keyword evidence="2" id="KW-1185">Reference proteome</keyword>
<dbReference type="Proteomes" id="UP000002440">
    <property type="component" value="Chromosome"/>
</dbReference>
<dbReference type="InterPro" id="IPR007435">
    <property type="entry name" value="DUF484"/>
</dbReference>
<dbReference type="KEGG" id="mfa:Mfla_0197"/>
<name>Q1H4W9_METFK</name>
<reference evidence="1 2" key="1">
    <citation type="submission" date="2006-03" db="EMBL/GenBank/DDBJ databases">
        <title>Complete sequence of Methylobacillus flagellatus KT.</title>
        <authorList>
            <consortium name="US DOE Joint Genome Institute"/>
            <person name="Copeland A."/>
            <person name="Lucas S."/>
            <person name="Lapidus A."/>
            <person name="Barry K."/>
            <person name="Detter J.C."/>
            <person name="Glavina del Rio T."/>
            <person name="Hammon N."/>
            <person name="Israni S."/>
            <person name="Dalin E."/>
            <person name="Tice H."/>
            <person name="Pitluck S."/>
            <person name="Brettin T."/>
            <person name="Bruce D."/>
            <person name="Han C."/>
            <person name="Tapia R."/>
            <person name="Saunders E."/>
            <person name="Gilna P."/>
            <person name="Schmutz J."/>
            <person name="Larimer F."/>
            <person name="Land M."/>
            <person name="Kyrpides N."/>
            <person name="Anderson I."/>
            <person name="Richardson P."/>
        </authorList>
    </citation>
    <scope>NUCLEOTIDE SEQUENCE [LARGE SCALE GENOMIC DNA]</scope>
    <source>
        <strain evidence="2">KT / ATCC 51484 / DSM 6875</strain>
    </source>
</reference>
<organism evidence="1 2">
    <name type="scientific">Methylobacillus flagellatus (strain ATCC 51484 / DSM 6875 / VKM B-1610 / KT)</name>
    <dbReference type="NCBI Taxonomy" id="265072"/>
    <lineage>
        <taxon>Bacteria</taxon>
        <taxon>Pseudomonadati</taxon>
        <taxon>Pseudomonadota</taxon>
        <taxon>Betaproteobacteria</taxon>
        <taxon>Nitrosomonadales</taxon>
        <taxon>Methylophilaceae</taxon>
        <taxon>Methylobacillus</taxon>
    </lineage>
</organism>
<dbReference type="STRING" id="265072.Mfla_0197"/>
<dbReference type="RefSeq" id="WP_011478565.1">
    <property type="nucleotide sequence ID" value="NC_007947.1"/>
</dbReference>
<dbReference type="HOGENOM" id="CLU_073320_1_0_4"/>
<dbReference type="OrthoDB" id="8525200at2"/>
<evidence type="ECO:0000313" key="2">
    <source>
        <dbReference type="Proteomes" id="UP000002440"/>
    </source>
</evidence>
<gene>
    <name evidence="1" type="ordered locus">Mfla_0197</name>
</gene>
<evidence type="ECO:0008006" key="3">
    <source>
        <dbReference type="Google" id="ProtNLM"/>
    </source>
</evidence>
<proteinExistence type="predicted"/>
<dbReference type="PANTHER" id="PTHR38765">
    <property type="entry name" value="DUF484 DOMAIN-CONTAINING PROTEIN"/>
    <property type="match status" value="1"/>
</dbReference>